<dbReference type="RefSeq" id="WP_121915790.1">
    <property type="nucleotide sequence ID" value="NZ_REFV01000001.1"/>
</dbReference>
<organism evidence="12 13">
    <name type="scientific">Dokdonia sinensis</name>
    <dbReference type="NCBI Taxonomy" id="2479847"/>
    <lineage>
        <taxon>Bacteria</taxon>
        <taxon>Pseudomonadati</taxon>
        <taxon>Bacteroidota</taxon>
        <taxon>Flavobacteriia</taxon>
        <taxon>Flavobacteriales</taxon>
        <taxon>Flavobacteriaceae</taxon>
        <taxon>Dokdonia</taxon>
    </lineage>
</organism>
<comment type="caution">
    <text evidence="12">The sequence shown here is derived from an EMBL/GenBank/DDBJ whole genome shotgun (WGS) entry which is preliminary data.</text>
</comment>
<dbReference type="OrthoDB" id="9803889at2"/>
<dbReference type="Pfam" id="PF02463">
    <property type="entry name" value="SMC_N"/>
    <property type="match status" value="1"/>
</dbReference>
<evidence type="ECO:0000256" key="9">
    <source>
        <dbReference type="HAMAP-Rule" id="MF_00365"/>
    </source>
</evidence>
<dbReference type="GO" id="GO:0006260">
    <property type="term" value="P:DNA replication"/>
    <property type="evidence" value="ECO:0007669"/>
    <property type="project" value="UniProtKB-UniRule"/>
</dbReference>
<keyword evidence="9 10" id="KW-0742">SOS response</keyword>
<evidence type="ECO:0000256" key="7">
    <source>
        <dbReference type="ARBA" id="ARBA00022840"/>
    </source>
</evidence>
<feature type="binding site" evidence="9">
    <location>
        <begin position="30"/>
        <end position="37"/>
    </location>
    <ligand>
        <name>ATP</name>
        <dbReference type="ChEBI" id="CHEBI:30616"/>
    </ligand>
</feature>
<dbReference type="InterPro" id="IPR018078">
    <property type="entry name" value="DNA-binding_RecF_CS"/>
</dbReference>
<dbReference type="InterPro" id="IPR042174">
    <property type="entry name" value="RecF_2"/>
</dbReference>
<keyword evidence="9 10" id="KW-0227">DNA damage</keyword>
<evidence type="ECO:0000256" key="6">
    <source>
        <dbReference type="ARBA" id="ARBA00022741"/>
    </source>
</evidence>
<evidence type="ECO:0000259" key="11">
    <source>
        <dbReference type="Pfam" id="PF02463"/>
    </source>
</evidence>
<evidence type="ECO:0000256" key="8">
    <source>
        <dbReference type="ARBA" id="ARBA00023125"/>
    </source>
</evidence>
<dbReference type="GO" id="GO:0005737">
    <property type="term" value="C:cytoplasm"/>
    <property type="evidence" value="ECO:0007669"/>
    <property type="project" value="UniProtKB-SubCell"/>
</dbReference>
<keyword evidence="7 9" id="KW-0067">ATP-binding</keyword>
<dbReference type="EMBL" id="REFV01000001">
    <property type="protein sequence ID" value="RMB63994.1"/>
    <property type="molecule type" value="Genomic_DNA"/>
</dbReference>
<comment type="subcellular location">
    <subcellularLocation>
        <location evidence="1 9 10">Cytoplasm</location>
    </subcellularLocation>
</comment>
<dbReference type="Gene3D" id="1.20.1050.90">
    <property type="entry name" value="RecF/RecN/SMC, N-terminal domain"/>
    <property type="match status" value="1"/>
</dbReference>
<dbReference type="GO" id="GO:0006302">
    <property type="term" value="P:double-strand break repair"/>
    <property type="evidence" value="ECO:0007669"/>
    <property type="project" value="TreeGrafter"/>
</dbReference>
<dbReference type="GO" id="GO:0005524">
    <property type="term" value="F:ATP binding"/>
    <property type="evidence" value="ECO:0007669"/>
    <property type="project" value="UniProtKB-UniRule"/>
</dbReference>
<evidence type="ECO:0000256" key="3">
    <source>
        <dbReference type="ARBA" id="ARBA00020170"/>
    </source>
</evidence>
<name>A0A3M0GH50_9FLAO</name>
<comment type="function">
    <text evidence="9 10">The RecF protein is involved in DNA metabolism; it is required for DNA replication and normal SOS inducibility. RecF binds preferentially to single-stranded, linear DNA. It also seems to bind ATP.</text>
</comment>
<dbReference type="GO" id="GO:0003697">
    <property type="term" value="F:single-stranded DNA binding"/>
    <property type="evidence" value="ECO:0007669"/>
    <property type="project" value="UniProtKB-UniRule"/>
</dbReference>
<dbReference type="HAMAP" id="MF_00365">
    <property type="entry name" value="RecF"/>
    <property type="match status" value="1"/>
</dbReference>
<dbReference type="InterPro" id="IPR001238">
    <property type="entry name" value="DNA-binding_RecF"/>
</dbReference>
<dbReference type="InterPro" id="IPR003395">
    <property type="entry name" value="RecF/RecN/SMC_N"/>
</dbReference>
<dbReference type="GO" id="GO:0000731">
    <property type="term" value="P:DNA synthesis involved in DNA repair"/>
    <property type="evidence" value="ECO:0007669"/>
    <property type="project" value="TreeGrafter"/>
</dbReference>
<dbReference type="AlphaFoldDB" id="A0A3M0GH50"/>
<keyword evidence="4 9" id="KW-0963">Cytoplasm</keyword>
<dbReference type="PROSITE" id="PS00617">
    <property type="entry name" value="RECF_1"/>
    <property type="match status" value="1"/>
</dbReference>
<dbReference type="PROSITE" id="PS00618">
    <property type="entry name" value="RECF_2"/>
    <property type="match status" value="1"/>
</dbReference>
<keyword evidence="13" id="KW-1185">Reference proteome</keyword>
<keyword evidence="9 10" id="KW-0234">DNA repair</keyword>
<dbReference type="GO" id="GO:0009432">
    <property type="term" value="P:SOS response"/>
    <property type="evidence" value="ECO:0007669"/>
    <property type="project" value="UniProtKB-UniRule"/>
</dbReference>
<dbReference type="SUPFAM" id="SSF52540">
    <property type="entry name" value="P-loop containing nucleoside triphosphate hydrolases"/>
    <property type="match status" value="1"/>
</dbReference>
<comment type="similarity">
    <text evidence="2 9 10">Belongs to the RecF family.</text>
</comment>
<keyword evidence="8 9" id="KW-0238">DNA-binding</keyword>
<evidence type="ECO:0000256" key="4">
    <source>
        <dbReference type="ARBA" id="ARBA00022490"/>
    </source>
</evidence>
<evidence type="ECO:0000256" key="10">
    <source>
        <dbReference type="RuleBase" id="RU000578"/>
    </source>
</evidence>
<evidence type="ECO:0000256" key="5">
    <source>
        <dbReference type="ARBA" id="ARBA00022705"/>
    </source>
</evidence>
<sequence>MILKSLSLINYKNFTTRAFDFNAKINCFVGNNGVGKTNVLDAIYHLSFGKSYFNPVTSQNINHNADFFVIDGIYEKNERDEKVVVSAKKGQKKIIKRNAKVYERFADHIGFLPLVIISPADRDLITEGSDTRRKFMDGVIAQSDKKYLTDLMAYTKTLAQRNALLKYFAANNTFNADTLAVYNDQLVTYGNPIFEKREEFLERFEPIFQERYKAISGGVENVTLTYSSALRDMPLQHLLTNALSKDRGLQYTSVGIHKDDLHFEINGHPVKKFGSQGQQKSYLIALKLAQFDFIQQESGVPPILLLDDIFDKLDENRVAQIIQLVNEDNFGQLFISDTHPERTEEVVKRTHQSYELFHLGME</sequence>
<reference evidence="12 13" key="1">
    <citation type="submission" date="2018-10" db="EMBL/GenBank/DDBJ databases">
        <title>Dokdonia luteus sp. nov., isolated from sea water.</title>
        <authorList>
            <person name="Zhou L.Y."/>
            <person name="Du Z.J."/>
        </authorList>
    </citation>
    <scope>NUCLEOTIDE SEQUENCE [LARGE SCALE GENOMIC DNA]</scope>
    <source>
        <strain evidence="12 13">SH27</strain>
    </source>
</reference>
<evidence type="ECO:0000256" key="2">
    <source>
        <dbReference type="ARBA" id="ARBA00008016"/>
    </source>
</evidence>
<dbReference type="NCBIfam" id="TIGR00611">
    <property type="entry name" value="recf"/>
    <property type="match status" value="1"/>
</dbReference>
<evidence type="ECO:0000256" key="1">
    <source>
        <dbReference type="ARBA" id="ARBA00004496"/>
    </source>
</evidence>
<dbReference type="PANTHER" id="PTHR32182:SF0">
    <property type="entry name" value="DNA REPLICATION AND REPAIR PROTEIN RECF"/>
    <property type="match status" value="1"/>
</dbReference>
<feature type="domain" description="RecF/RecN/SMC N-terminal" evidence="11">
    <location>
        <begin position="3"/>
        <end position="345"/>
    </location>
</feature>
<dbReference type="PANTHER" id="PTHR32182">
    <property type="entry name" value="DNA REPLICATION AND REPAIR PROTEIN RECF"/>
    <property type="match status" value="1"/>
</dbReference>
<keyword evidence="5 9" id="KW-0235">DNA replication</keyword>
<proteinExistence type="inferred from homology"/>
<accession>A0A3M0GH50</accession>
<evidence type="ECO:0000313" key="12">
    <source>
        <dbReference type="EMBL" id="RMB63994.1"/>
    </source>
</evidence>
<dbReference type="Gene3D" id="3.40.50.300">
    <property type="entry name" value="P-loop containing nucleotide triphosphate hydrolases"/>
    <property type="match status" value="1"/>
</dbReference>
<dbReference type="Proteomes" id="UP000281985">
    <property type="component" value="Unassembled WGS sequence"/>
</dbReference>
<gene>
    <name evidence="9" type="primary">recF</name>
    <name evidence="12" type="ORF">EAX61_01020</name>
</gene>
<keyword evidence="6 9" id="KW-0547">Nucleotide-binding</keyword>
<protein>
    <recommendedName>
        <fullName evidence="3 9">DNA replication and repair protein RecF</fullName>
    </recommendedName>
</protein>
<evidence type="ECO:0000313" key="13">
    <source>
        <dbReference type="Proteomes" id="UP000281985"/>
    </source>
</evidence>
<dbReference type="InterPro" id="IPR027417">
    <property type="entry name" value="P-loop_NTPase"/>
</dbReference>